<dbReference type="GO" id="GO:0071111">
    <property type="term" value="F:cyclic-guanylate-specific phosphodiesterase activity"/>
    <property type="evidence" value="ECO:0007669"/>
    <property type="project" value="InterPro"/>
</dbReference>
<dbReference type="Pfam" id="PF00990">
    <property type="entry name" value="GGDEF"/>
    <property type="match status" value="1"/>
</dbReference>
<dbReference type="SMART" id="SM00267">
    <property type="entry name" value="GGDEF"/>
    <property type="match status" value="1"/>
</dbReference>
<dbReference type="Pfam" id="PF00563">
    <property type="entry name" value="EAL"/>
    <property type="match status" value="1"/>
</dbReference>
<protein>
    <submittedName>
        <fullName evidence="3">EAL domain-containing protein (Putative c-di-GMP-specific phosphodiesterase class I)</fullName>
    </submittedName>
</protein>
<dbReference type="CDD" id="cd01948">
    <property type="entry name" value="EAL"/>
    <property type="match status" value="1"/>
</dbReference>
<accession>A0A318J508</accession>
<dbReference type="Gene3D" id="3.30.70.270">
    <property type="match status" value="1"/>
</dbReference>
<evidence type="ECO:0000313" key="3">
    <source>
        <dbReference type="EMBL" id="PXX41781.1"/>
    </source>
</evidence>
<dbReference type="InterPro" id="IPR000160">
    <property type="entry name" value="GGDEF_dom"/>
</dbReference>
<keyword evidence="4" id="KW-1185">Reference proteome</keyword>
<dbReference type="EMBL" id="QJKC01000022">
    <property type="protein sequence ID" value="PXX41781.1"/>
    <property type="molecule type" value="Genomic_DNA"/>
</dbReference>
<name>A0A318J508_9NEIS</name>
<dbReference type="SUPFAM" id="SSF141868">
    <property type="entry name" value="EAL domain-like"/>
    <property type="match status" value="1"/>
</dbReference>
<organism evidence="3 4">
    <name type="scientific">Aquitalea magnusonii</name>
    <dbReference type="NCBI Taxonomy" id="332411"/>
    <lineage>
        <taxon>Bacteria</taxon>
        <taxon>Pseudomonadati</taxon>
        <taxon>Pseudomonadota</taxon>
        <taxon>Betaproteobacteria</taxon>
        <taxon>Neisseriales</taxon>
        <taxon>Chromobacteriaceae</taxon>
        <taxon>Aquitalea</taxon>
    </lineage>
</organism>
<dbReference type="AlphaFoldDB" id="A0A318J508"/>
<dbReference type="PANTHER" id="PTHR33121">
    <property type="entry name" value="CYCLIC DI-GMP PHOSPHODIESTERASE PDEF"/>
    <property type="match status" value="1"/>
</dbReference>
<evidence type="ECO:0000259" key="2">
    <source>
        <dbReference type="PROSITE" id="PS50887"/>
    </source>
</evidence>
<comment type="caution">
    <text evidence="3">The sequence shown here is derived from an EMBL/GenBank/DDBJ whole genome shotgun (WGS) entry which is preliminary data.</text>
</comment>
<dbReference type="InterPro" id="IPR050706">
    <property type="entry name" value="Cyclic-di-GMP_PDE-like"/>
</dbReference>
<dbReference type="RefSeq" id="WP_110313719.1">
    <property type="nucleotide sequence ID" value="NZ_QJKC01000022.1"/>
</dbReference>
<dbReference type="SUPFAM" id="SSF55073">
    <property type="entry name" value="Nucleotide cyclase"/>
    <property type="match status" value="1"/>
</dbReference>
<proteinExistence type="predicted"/>
<dbReference type="InterPro" id="IPR029787">
    <property type="entry name" value="Nucleotide_cyclase"/>
</dbReference>
<dbReference type="SMART" id="SM00052">
    <property type="entry name" value="EAL"/>
    <property type="match status" value="1"/>
</dbReference>
<gene>
    <name evidence="3" type="ORF">DFR38_1223</name>
</gene>
<feature type="domain" description="EAL" evidence="1">
    <location>
        <begin position="209"/>
        <end position="462"/>
    </location>
</feature>
<evidence type="ECO:0000313" key="4">
    <source>
        <dbReference type="Proteomes" id="UP000248395"/>
    </source>
</evidence>
<dbReference type="PROSITE" id="PS50887">
    <property type="entry name" value="GGDEF"/>
    <property type="match status" value="1"/>
</dbReference>
<evidence type="ECO:0000259" key="1">
    <source>
        <dbReference type="PROSITE" id="PS50883"/>
    </source>
</evidence>
<feature type="domain" description="GGDEF" evidence="2">
    <location>
        <begin position="72"/>
        <end position="201"/>
    </location>
</feature>
<dbReference type="PROSITE" id="PS50883">
    <property type="entry name" value="EAL"/>
    <property type="match status" value="1"/>
</dbReference>
<dbReference type="InterPro" id="IPR035919">
    <property type="entry name" value="EAL_sf"/>
</dbReference>
<sequence length="467" mass="50271">MPSNHVQDMAPTPCGLPPLGDVAALLNRLPAQPPCPQLRAVLDYHLSHDPQTGLPNLDFLVQRIDASLQAGIPCSLLFLEIGGIDEIGEYHGLAAALFALRSMAERIRNTIGHDDVVARIHGGIYLALVFDAEPQRLAIRLKNCITRPLPWQVDMLHLTTAIGIVRSSDCPGTAEGLIRAGYAAAQSSLQHGKGICHFTAAQARQIERRYQLGARLHSALEQGGLSLYFQAEVRAGDGRLQAAEALLRWHDPVLGEVSPAEFIPIAEHNGLIAGLSTWVIHHALAELKKWQHAGLDIKMAINLSACDLHDITLLGRIQAALHASGVDPTRLVIELTESAVMRNPLFAARQLAALRALGVAISLDDFGTGFSSFSLLRQLPLDTLKIDRSFITDIAGDDCAAAIVRTIISLARTLRLKTVAEGVETAAQASLLTASRVDLLQGYFFGKPLAAADFLRHAVAVCGNEPT</sequence>
<dbReference type="PANTHER" id="PTHR33121:SF71">
    <property type="entry name" value="OXYGEN SENSOR PROTEIN DOSP"/>
    <property type="match status" value="1"/>
</dbReference>
<reference evidence="3 4" key="1">
    <citation type="submission" date="2018-05" db="EMBL/GenBank/DDBJ databases">
        <title>Genomic Encyclopedia of Type Strains, Phase IV (KMG-IV): sequencing the most valuable type-strain genomes for metagenomic binning, comparative biology and taxonomic classification.</title>
        <authorList>
            <person name="Goeker M."/>
        </authorList>
    </citation>
    <scope>NUCLEOTIDE SEQUENCE [LARGE SCALE GENOMIC DNA]</scope>
    <source>
        <strain evidence="3 4">DSM 25134</strain>
    </source>
</reference>
<dbReference type="Proteomes" id="UP000248395">
    <property type="component" value="Unassembled WGS sequence"/>
</dbReference>
<dbReference type="Gene3D" id="3.20.20.450">
    <property type="entry name" value="EAL domain"/>
    <property type="match status" value="1"/>
</dbReference>
<dbReference type="InterPro" id="IPR001633">
    <property type="entry name" value="EAL_dom"/>
</dbReference>
<dbReference type="InterPro" id="IPR043128">
    <property type="entry name" value="Rev_trsase/Diguanyl_cyclase"/>
</dbReference>
<dbReference type="OrthoDB" id="9813903at2"/>